<evidence type="ECO:0000313" key="2">
    <source>
        <dbReference type="EMBL" id="SPX61175.1"/>
    </source>
</evidence>
<dbReference type="EC" id="2.5.1.-" evidence="2"/>
<proteinExistence type="predicted"/>
<dbReference type="Proteomes" id="UP000251942">
    <property type="component" value="Unassembled WGS sequence"/>
</dbReference>
<evidence type="ECO:0000256" key="1">
    <source>
        <dbReference type="SAM" id="Phobius"/>
    </source>
</evidence>
<keyword evidence="1" id="KW-0812">Transmembrane</keyword>
<keyword evidence="1" id="KW-0472">Membrane</keyword>
<protein>
    <submittedName>
        <fullName evidence="2">4-hydroxybenzoate-octaprenyltransferase</fullName>
        <ecNumber evidence="2">2.5.1.-</ecNumber>
    </submittedName>
</protein>
<sequence>MKGKSYLRLMRFHKPVGILLLWLPTAWALWIANQGHPSLELILLFLCGTVLMRAVGVLLMTLLIATSICMLNVHKGGL</sequence>
<accession>A0A2X1QQV2</accession>
<gene>
    <name evidence="2" type="primary">ubiA_2</name>
    <name evidence="2" type="ORF">NCTC12022_01914</name>
</gene>
<dbReference type="EMBL" id="UASS01000017">
    <property type="protein sequence ID" value="SPX61175.1"/>
    <property type="molecule type" value="Genomic_DNA"/>
</dbReference>
<dbReference type="GO" id="GO:0016740">
    <property type="term" value="F:transferase activity"/>
    <property type="evidence" value="ECO:0007669"/>
    <property type="project" value="UniProtKB-KW"/>
</dbReference>
<keyword evidence="2" id="KW-0808">Transferase</keyword>
<organism evidence="2 3">
    <name type="scientific">Legionella feeleii</name>
    <dbReference type="NCBI Taxonomy" id="453"/>
    <lineage>
        <taxon>Bacteria</taxon>
        <taxon>Pseudomonadati</taxon>
        <taxon>Pseudomonadota</taxon>
        <taxon>Gammaproteobacteria</taxon>
        <taxon>Legionellales</taxon>
        <taxon>Legionellaceae</taxon>
        <taxon>Legionella</taxon>
    </lineage>
</organism>
<reference evidence="2 3" key="1">
    <citation type="submission" date="2018-06" db="EMBL/GenBank/DDBJ databases">
        <authorList>
            <consortium name="Pathogen Informatics"/>
            <person name="Doyle S."/>
        </authorList>
    </citation>
    <scope>NUCLEOTIDE SEQUENCE [LARGE SCALE GENOMIC DNA]</scope>
    <source>
        <strain evidence="2 3">NCTC12022</strain>
    </source>
</reference>
<feature type="transmembrane region" description="Helical" evidence="1">
    <location>
        <begin position="38"/>
        <end position="65"/>
    </location>
</feature>
<dbReference type="AlphaFoldDB" id="A0A2X1QQV2"/>
<evidence type="ECO:0000313" key="3">
    <source>
        <dbReference type="Proteomes" id="UP000251942"/>
    </source>
</evidence>
<name>A0A2X1QQV2_9GAMM</name>
<keyword evidence="1" id="KW-1133">Transmembrane helix</keyword>